<dbReference type="Proteomes" id="UP000326344">
    <property type="component" value="Unassembled WGS sequence"/>
</dbReference>
<gene>
    <name evidence="1" type="ORF">F0P93_30505</name>
</gene>
<name>A0A5N1J3M3_9BACT</name>
<proteinExistence type="predicted"/>
<dbReference type="EMBL" id="VTWS01000013">
    <property type="protein sequence ID" value="KAA9341169.1"/>
    <property type="molecule type" value="Genomic_DNA"/>
</dbReference>
<comment type="caution">
    <text evidence="1">The sequence shown here is derived from an EMBL/GenBank/DDBJ whole genome shotgun (WGS) entry which is preliminary data.</text>
</comment>
<evidence type="ECO:0000313" key="2">
    <source>
        <dbReference type="Proteomes" id="UP000326344"/>
    </source>
</evidence>
<reference evidence="1 2" key="1">
    <citation type="submission" date="2019-09" db="EMBL/GenBank/DDBJ databases">
        <title>Genome Sequence of Larkinella sp MA1.</title>
        <authorList>
            <person name="Srinivasan S."/>
        </authorList>
    </citation>
    <scope>NUCLEOTIDE SEQUENCE [LARGE SCALE GENOMIC DNA]</scope>
    <source>
        <strain evidence="1 2">MA1</strain>
    </source>
</reference>
<protein>
    <submittedName>
        <fullName evidence="1">Uncharacterized protein</fullName>
    </submittedName>
</protein>
<evidence type="ECO:0000313" key="1">
    <source>
        <dbReference type="EMBL" id="KAA9341169.1"/>
    </source>
</evidence>
<sequence length="103" mass="11563">MANLHHMRQNFRADYEYTVDEDAAIIAIVDLDLGNKSVTNDMENVLGDIKRELGTLAGFSVIYKDSLGRWDGVRLDEKGTVHFYGLGESEPEKAAKRLLHPCP</sequence>
<keyword evidence="2" id="KW-1185">Reference proteome</keyword>
<organism evidence="1 2">
    <name type="scientific">Larkinella humicola</name>
    <dbReference type="NCBI Taxonomy" id="2607654"/>
    <lineage>
        <taxon>Bacteria</taxon>
        <taxon>Pseudomonadati</taxon>
        <taxon>Bacteroidota</taxon>
        <taxon>Cytophagia</taxon>
        <taxon>Cytophagales</taxon>
        <taxon>Spirosomataceae</taxon>
        <taxon>Larkinella</taxon>
    </lineage>
</organism>
<dbReference type="AlphaFoldDB" id="A0A5N1J3M3"/>
<accession>A0A5N1J3M3</accession>